<evidence type="ECO:0000256" key="7">
    <source>
        <dbReference type="ARBA" id="ARBA00023004"/>
    </source>
</evidence>
<evidence type="ECO:0000313" key="10">
    <source>
        <dbReference type="EMBL" id="SFJ90191.1"/>
    </source>
</evidence>
<dbReference type="GO" id="GO:0008616">
    <property type="term" value="P:tRNA queuosine(34) biosynthetic process"/>
    <property type="evidence" value="ECO:0007669"/>
    <property type="project" value="UniProtKB-KW"/>
</dbReference>
<keyword evidence="7" id="KW-0408">Iron</keyword>
<dbReference type="GO" id="GO:0051539">
    <property type="term" value="F:4 iron, 4 sulfur cluster binding"/>
    <property type="evidence" value="ECO:0007669"/>
    <property type="project" value="UniProtKB-KW"/>
</dbReference>
<gene>
    <name evidence="10" type="ORF">SAMN04488569_100235</name>
</gene>
<dbReference type="InterPro" id="IPR004453">
    <property type="entry name" value="QueG"/>
</dbReference>
<dbReference type="SUPFAM" id="SSF48371">
    <property type="entry name" value="ARM repeat"/>
    <property type="match status" value="1"/>
</dbReference>
<dbReference type="NCBIfam" id="TIGR00276">
    <property type="entry name" value="tRNA epoxyqueuosine(34) reductase QueG"/>
    <property type="match status" value="1"/>
</dbReference>
<evidence type="ECO:0000256" key="8">
    <source>
        <dbReference type="ARBA" id="ARBA00023014"/>
    </source>
</evidence>
<dbReference type="PANTHER" id="PTHR30002">
    <property type="entry name" value="EPOXYQUEUOSINE REDUCTASE"/>
    <property type="match status" value="1"/>
</dbReference>
<dbReference type="AlphaFoldDB" id="A0A1I3V7T9"/>
<dbReference type="InterPro" id="IPR011989">
    <property type="entry name" value="ARM-like"/>
</dbReference>
<dbReference type="SUPFAM" id="SSF46548">
    <property type="entry name" value="alpha-helical ferredoxin"/>
    <property type="match status" value="1"/>
</dbReference>
<organism evidence="10 11">
    <name type="scientific">Marinilactibacillus piezotolerans</name>
    <dbReference type="NCBI Taxonomy" id="258723"/>
    <lineage>
        <taxon>Bacteria</taxon>
        <taxon>Bacillati</taxon>
        <taxon>Bacillota</taxon>
        <taxon>Bacilli</taxon>
        <taxon>Lactobacillales</taxon>
        <taxon>Carnobacteriaceae</taxon>
        <taxon>Marinilactibacillus</taxon>
    </lineage>
</organism>
<dbReference type="Gene3D" id="1.25.10.10">
    <property type="entry name" value="Leucine-rich Repeat Variant"/>
    <property type="match status" value="1"/>
</dbReference>
<accession>A0A1I3V7T9</accession>
<dbReference type="Proteomes" id="UP000199589">
    <property type="component" value="Unassembled WGS sequence"/>
</dbReference>
<evidence type="ECO:0000256" key="6">
    <source>
        <dbReference type="ARBA" id="ARBA00023002"/>
    </source>
</evidence>
<dbReference type="InterPro" id="IPR017900">
    <property type="entry name" value="4Fe4S_Fe_S_CS"/>
</dbReference>
<evidence type="ECO:0000256" key="5">
    <source>
        <dbReference type="ARBA" id="ARBA00022785"/>
    </source>
</evidence>
<reference evidence="11" key="1">
    <citation type="submission" date="2016-10" db="EMBL/GenBank/DDBJ databases">
        <authorList>
            <person name="Varghese N."/>
            <person name="Submissions S."/>
        </authorList>
    </citation>
    <scope>NUCLEOTIDE SEQUENCE [LARGE SCALE GENOMIC DNA]</scope>
    <source>
        <strain evidence="11">DSM 16108</strain>
    </source>
</reference>
<sequence length="413" mass="47253">MKIYYSELYLILVKFTVTQLLLVRLEESSINLKLKEKIKQKANEIGIDKIGFTHAEPFYDLEDKLHKQKEKGYTSGFEHDVIEERIYPEKIFSKPRSIIAIAVAYPSKMRSKPPKVKGERRGEFARASWGTDYHDVLRKRMDLLIEFIRTETSEETSFKPMVDTGELVDVAVAQRAGLGFIGRNGLLITKEYGSYVYLGEIITNLEFEPDEEVPFGCGECTRCVKACPTGALLGDGRMNAQKCLSYQTQTKGYMPKEYRRKMGHMIYGCDICQIVCPYNKGVDSHFHEDMEPDPEKTMPLLKPILTISNREFKDTYGEMAGSWRGKKPLQRNAIIALANYRDRTAIPDLLRVIDQDPRPMIRGTAAWAISVILKREANEDVVSFLEEALSKETDLETIEEFQIAISLMKENLT</sequence>
<dbReference type="GO" id="GO:0052693">
    <property type="term" value="F:epoxyqueuosine reductase activity"/>
    <property type="evidence" value="ECO:0007669"/>
    <property type="project" value="TreeGrafter"/>
</dbReference>
<feature type="domain" description="4Fe-4S ferredoxin-type" evidence="9">
    <location>
        <begin position="205"/>
        <end position="237"/>
    </location>
</feature>
<dbReference type="InterPro" id="IPR017896">
    <property type="entry name" value="4Fe4S_Fe-S-bd"/>
</dbReference>
<evidence type="ECO:0000256" key="3">
    <source>
        <dbReference type="ARBA" id="ARBA00022694"/>
    </source>
</evidence>
<dbReference type="Pfam" id="PF13484">
    <property type="entry name" value="Fer4_16"/>
    <property type="match status" value="1"/>
</dbReference>
<keyword evidence="8" id="KW-0411">Iron-sulfur</keyword>
<dbReference type="Gene3D" id="3.30.70.20">
    <property type="match status" value="1"/>
</dbReference>
<proteinExistence type="predicted"/>
<keyword evidence="4" id="KW-0479">Metal-binding</keyword>
<dbReference type="Pfam" id="PF08331">
    <property type="entry name" value="QueG_DUF1730"/>
    <property type="match status" value="1"/>
</dbReference>
<dbReference type="InterPro" id="IPR013542">
    <property type="entry name" value="QueG_DUF1730"/>
</dbReference>
<protein>
    <submittedName>
        <fullName evidence="10">Epoxyqueuosine reductase</fullName>
    </submittedName>
</protein>
<dbReference type="GO" id="GO:0046872">
    <property type="term" value="F:metal ion binding"/>
    <property type="evidence" value="ECO:0007669"/>
    <property type="project" value="UniProtKB-KW"/>
</dbReference>
<evidence type="ECO:0000313" key="11">
    <source>
        <dbReference type="Proteomes" id="UP000199589"/>
    </source>
</evidence>
<evidence type="ECO:0000256" key="4">
    <source>
        <dbReference type="ARBA" id="ARBA00022723"/>
    </source>
</evidence>
<keyword evidence="11" id="KW-1185">Reference proteome</keyword>
<dbReference type="InterPro" id="IPR016024">
    <property type="entry name" value="ARM-type_fold"/>
</dbReference>
<dbReference type="PROSITE" id="PS51379">
    <property type="entry name" value="4FE4S_FER_2"/>
    <property type="match status" value="1"/>
</dbReference>
<name>A0A1I3V7T9_9LACT</name>
<evidence type="ECO:0000259" key="9">
    <source>
        <dbReference type="PROSITE" id="PS51379"/>
    </source>
</evidence>
<keyword evidence="2" id="KW-0963">Cytoplasm</keyword>
<dbReference type="PANTHER" id="PTHR30002:SF4">
    <property type="entry name" value="EPOXYQUEUOSINE REDUCTASE"/>
    <property type="match status" value="1"/>
</dbReference>
<evidence type="ECO:0000256" key="1">
    <source>
        <dbReference type="ARBA" id="ARBA00022485"/>
    </source>
</evidence>
<evidence type="ECO:0000256" key="2">
    <source>
        <dbReference type="ARBA" id="ARBA00022490"/>
    </source>
</evidence>
<keyword evidence="1" id="KW-0004">4Fe-4S</keyword>
<dbReference type="EMBL" id="FOSJ01000002">
    <property type="protein sequence ID" value="SFJ90191.1"/>
    <property type="molecule type" value="Genomic_DNA"/>
</dbReference>
<keyword evidence="6" id="KW-0560">Oxidoreductase</keyword>
<keyword evidence="5" id="KW-0671">Queuosine biosynthesis</keyword>
<dbReference type="Pfam" id="PF13646">
    <property type="entry name" value="HEAT_2"/>
    <property type="match status" value="1"/>
</dbReference>
<keyword evidence="3" id="KW-0819">tRNA processing</keyword>
<dbReference type="STRING" id="258723.GCA_900169305_00522"/>
<dbReference type="PROSITE" id="PS00198">
    <property type="entry name" value="4FE4S_FER_1"/>
    <property type="match status" value="1"/>
</dbReference>